<dbReference type="EMBL" id="UGYO01000001">
    <property type="protein sequence ID" value="SUI51951.1"/>
    <property type="molecule type" value="Genomic_DNA"/>
</dbReference>
<dbReference type="Pfam" id="PF00015">
    <property type="entry name" value="MCPsignal"/>
    <property type="match status" value="1"/>
</dbReference>
<evidence type="ECO:0000256" key="1">
    <source>
        <dbReference type="ARBA" id="ARBA00004370"/>
    </source>
</evidence>
<evidence type="ECO:0000256" key="5">
    <source>
        <dbReference type="SAM" id="Coils"/>
    </source>
</evidence>
<dbReference type="RefSeq" id="WP_115389162.1">
    <property type="nucleotide sequence ID" value="NZ_JADZHC010000031.1"/>
</dbReference>
<proteinExistence type="inferred from homology"/>
<dbReference type="GO" id="GO:0007165">
    <property type="term" value="P:signal transduction"/>
    <property type="evidence" value="ECO:0007669"/>
    <property type="project" value="UniProtKB-KW"/>
</dbReference>
<evidence type="ECO:0000256" key="2">
    <source>
        <dbReference type="ARBA" id="ARBA00023224"/>
    </source>
</evidence>
<dbReference type="PANTHER" id="PTHR32089:SF70">
    <property type="entry name" value="ENERGY TAXIS MODULATING METHYL ACCEPTING SENSORY TRANSDUCER"/>
    <property type="match status" value="1"/>
</dbReference>
<dbReference type="Pfam" id="PF13682">
    <property type="entry name" value="CZB"/>
    <property type="match status" value="1"/>
</dbReference>
<feature type="coiled-coil region" evidence="5">
    <location>
        <begin position="4"/>
        <end position="49"/>
    </location>
</feature>
<evidence type="ECO:0000259" key="6">
    <source>
        <dbReference type="PROSITE" id="PS50111"/>
    </source>
</evidence>
<protein>
    <submittedName>
        <fullName evidence="7">Ribose and galactose chemoreceptor protein</fullName>
    </submittedName>
</protein>
<comment type="similarity">
    <text evidence="3">Belongs to the methyl-accepting chemotaxis (MCP) protein family.</text>
</comment>
<dbReference type="Gene3D" id="1.20.120.30">
    <property type="entry name" value="Aspartate receptor, ligand-binding domain"/>
    <property type="match status" value="1"/>
</dbReference>
<dbReference type="PROSITE" id="PS50111">
    <property type="entry name" value="CHEMOTAXIS_TRANSDUC_2"/>
    <property type="match status" value="1"/>
</dbReference>
<dbReference type="AlphaFoldDB" id="A0A379YXZ7"/>
<dbReference type="InterPro" id="IPR004090">
    <property type="entry name" value="Chemotax_Me-accpt_rcpt"/>
</dbReference>
<keyword evidence="8" id="KW-1185">Reference proteome</keyword>
<gene>
    <name evidence="7" type="primary">trg</name>
    <name evidence="7" type="ORF">NCTC10738_00678</name>
</gene>
<evidence type="ECO:0000313" key="7">
    <source>
        <dbReference type="EMBL" id="SUI51951.1"/>
    </source>
</evidence>
<keyword evidence="2 4" id="KW-0807">Transducer</keyword>
<reference evidence="7 8" key="1">
    <citation type="submission" date="2018-06" db="EMBL/GenBank/DDBJ databases">
        <authorList>
            <consortium name="Pathogen Informatics"/>
            <person name="Doyle S."/>
        </authorList>
    </citation>
    <scope>NUCLEOTIDE SEQUENCE [LARGE SCALE GENOMIC DNA]</scope>
    <source>
        <strain evidence="7 8">NCTC10738</strain>
    </source>
</reference>
<dbReference type="PRINTS" id="PR00260">
    <property type="entry name" value="CHEMTRNSDUCR"/>
</dbReference>
<sequence length="360" mass="39437">MLFNHRLHRQIDSLKQRLEEQGQHHQATLEQLQLQLGQLKQERDQALAQNRDFAAMLACQNQGGLMLQSVREAMAEDAGRLLEEQGKLEQLNALFEQTRSAVARLGERAHLLSSQSQHSLGTVAQLDTSTQSISQFVSAIQGISAQTNLLALNAAIEAARAGEAGRGFAVVADEVRQLAAKASDASQQIEQLVQQIITQSESIRTLTDDNQGCADEVASSAVQIDTVVTQVLAQSAQMQQVISHAATVSFLNTTKLDHAVWKQNIYELLQNQCFDQPVNSHHDCRLGKWYYEGQGASLYSSLPGFRELEAPHALVHESGRLALEHAAAGDTTEQVMALQRMEDASMQVVQAIDSIIAAVQ</sequence>
<dbReference type="InterPro" id="IPR004089">
    <property type="entry name" value="MCPsignal_dom"/>
</dbReference>
<accession>A0A379YXZ7</accession>
<dbReference type="SMART" id="SM00283">
    <property type="entry name" value="MA"/>
    <property type="match status" value="1"/>
</dbReference>
<evidence type="ECO:0000256" key="3">
    <source>
        <dbReference type="ARBA" id="ARBA00029447"/>
    </source>
</evidence>
<feature type="domain" description="Methyl-accepting transducer" evidence="6">
    <location>
        <begin position="96"/>
        <end position="263"/>
    </location>
</feature>
<evidence type="ECO:0000313" key="8">
    <source>
        <dbReference type="Proteomes" id="UP000254069"/>
    </source>
</evidence>
<dbReference type="Proteomes" id="UP000254069">
    <property type="component" value="Unassembled WGS sequence"/>
</dbReference>
<comment type="subcellular location">
    <subcellularLocation>
        <location evidence="1">Membrane</location>
    </subcellularLocation>
</comment>
<keyword evidence="5" id="KW-0175">Coiled coil</keyword>
<dbReference type="SUPFAM" id="SSF58104">
    <property type="entry name" value="Methyl-accepting chemotaxis protein (MCP) signaling domain"/>
    <property type="match status" value="1"/>
</dbReference>
<organism evidence="7 8">
    <name type="scientific">Shewanella algae</name>
    <dbReference type="NCBI Taxonomy" id="38313"/>
    <lineage>
        <taxon>Bacteria</taxon>
        <taxon>Pseudomonadati</taxon>
        <taxon>Pseudomonadota</taxon>
        <taxon>Gammaproteobacteria</taxon>
        <taxon>Alteromonadales</taxon>
        <taxon>Shewanellaceae</taxon>
        <taxon>Shewanella</taxon>
    </lineage>
</organism>
<name>A0A379YXZ7_9GAMM</name>
<evidence type="ECO:0000256" key="4">
    <source>
        <dbReference type="PROSITE-ProRule" id="PRU00284"/>
    </source>
</evidence>
<keyword evidence="7" id="KW-0675">Receptor</keyword>
<dbReference type="InterPro" id="IPR025991">
    <property type="entry name" value="Chemoreceptor_zinc-bind_dom"/>
</dbReference>
<dbReference type="Gene3D" id="6.10.250.3200">
    <property type="match status" value="1"/>
</dbReference>
<dbReference type="GO" id="GO:0006935">
    <property type="term" value="P:chemotaxis"/>
    <property type="evidence" value="ECO:0007669"/>
    <property type="project" value="InterPro"/>
</dbReference>
<dbReference type="GO" id="GO:0004888">
    <property type="term" value="F:transmembrane signaling receptor activity"/>
    <property type="evidence" value="ECO:0007669"/>
    <property type="project" value="InterPro"/>
</dbReference>
<dbReference type="GO" id="GO:0016020">
    <property type="term" value="C:membrane"/>
    <property type="evidence" value="ECO:0007669"/>
    <property type="project" value="UniProtKB-SubCell"/>
</dbReference>
<dbReference type="PANTHER" id="PTHR32089">
    <property type="entry name" value="METHYL-ACCEPTING CHEMOTAXIS PROTEIN MCPB"/>
    <property type="match status" value="1"/>
</dbReference>